<evidence type="ECO:0000256" key="3">
    <source>
        <dbReference type="ARBA" id="ARBA00022679"/>
    </source>
</evidence>
<evidence type="ECO:0000256" key="4">
    <source>
        <dbReference type="ARBA" id="ARBA00023315"/>
    </source>
</evidence>
<accession>A0A0M2RB17</accession>
<comment type="subcellular location">
    <subcellularLocation>
        <location evidence="5">Cytoplasm</location>
    </subcellularLocation>
</comment>
<evidence type="ECO:0000313" key="7">
    <source>
        <dbReference type="EMBL" id="KKJ77170.1"/>
    </source>
</evidence>
<keyword evidence="4" id="KW-0012">Acyltransferase</keyword>
<evidence type="ECO:0000313" key="8">
    <source>
        <dbReference type="Proteomes" id="UP000034491"/>
    </source>
</evidence>
<keyword evidence="2 5" id="KW-0963">Cytoplasm</keyword>
<dbReference type="OrthoDB" id="9804026at2"/>
<dbReference type="PROSITE" id="PS51186">
    <property type="entry name" value="GNAT"/>
    <property type="match status" value="1"/>
</dbReference>
<dbReference type="InterPro" id="IPR006464">
    <property type="entry name" value="AcTrfase_RimI/Ard1"/>
</dbReference>
<dbReference type="NCBIfam" id="TIGR01575">
    <property type="entry name" value="rimI"/>
    <property type="match status" value="1"/>
</dbReference>
<dbReference type="PATRIC" id="fig|1549748.8.peg.3797"/>
<evidence type="ECO:0000256" key="1">
    <source>
        <dbReference type="ARBA" id="ARBA00005395"/>
    </source>
</evidence>
<comment type="function">
    <text evidence="5">Acetylates the N-terminal alanine of ribosomal protein bS18.</text>
</comment>
<dbReference type="STRING" id="1549748.WH95_08900"/>
<proteinExistence type="inferred from homology"/>
<name>A0A0M2RB17_9PROT</name>
<dbReference type="RefSeq" id="WP_046505785.1">
    <property type="nucleotide sequence ID" value="NZ_LANI01000005.1"/>
</dbReference>
<feature type="domain" description="N-acetyltransferase" evidence="6">
    <location>
        <begin position="2"/>
        <end position="152"/>
    </location>
</feature>
<dbReference type="InterPro" id="IPR016181">
    <property type="entry name" value="Acyl_CoA_acyltransferase"/>
</dbReference>
<reference evidence="7 8" key="1">
    <citation type="submission" date="2015-03" db="EMBL/GenBank/DDBJ databases">
        <title>Genome sequence of Kiloniella sp. P1-1, isolated from the gut microflora of Pacific white shrimp, Penaeus vannamei.</title>
        <authorList>
            <person name="Shao Z."/>
            <person name="Wang L."/>
            <person name="Li X."/>
        </authorList>
    </citation>
    <scope>NUCLEOTIDE SEQUENCE [LARGE SCALE GENOMIC DNA]</scope>
    <source>
        <strain evidence="7 8">P1-1</strain>
    </source>
</reference>
<dbReference type="SUPFAM" id="SSF55729">
    <property type="entry name" value="Acyl-CoA N-acyltransferases (Nat)"/>
    <property type="match status" value="1"/>
</dbReference>
<dbReference type="PANTHER" id="PTHR43420:SF12">
    <property type="entry name" value="N-ACETYLTRANSFERASE DOMAIN-CONTAINING PROTEIN"/>
    <property type="match status" value="1"/>
</dbReference>
<keyword evidence="3" id="KW-0808">Transferase</keyword>
<dbReference type="EMBL" id="LANI01000005">
    <property type="protein sequence ID" value="KKJ77170.1"/>
    <property type="molecule type" value="Genomic_DNA"/>
</dbReference>
<protein>
    <recommendedName>
        <fullName evidence="5">[Ribosomal protein bS18]-alanine N-acetyltransferase</fullName>
        <ecNumber evidence="5">2.3.1.266</ecNumber>
    </recommendedName>
</protein>
<dbReference type="EC" id="2.3.1.266" evidence="5"/>
<sequence length="152" mass="17145">MSDLPEVTFCGIEHVDLLAEMHSRSFAVSAWNAKDFLGLLIQKTNKGFIYCKNGHPVGFIIWQEVAGEAEILTFCVDPGSRGQGYSKKIISLLFEHLNQASVYKMFLEVSEDNMIALSLYRTMGFEEVARRSKYYHRPDGLSVDAVIMSVDI</sequence>
<evidence type="ECO:0000256" key="2">
    <source>
        <dbReference type="ARBA" id="ARBA00022490"/>
    </source>
</evidence>
<comment type="caution">
    <text evidence="7">The sequence shown here is derived from an EMBL/GenBank/DDBJ whole genome shotgun (WGS) entry which is preliminary data.</text>
</comment>
<dbReference type="Gene3D" id="3.40.630.30">
    <property type="match status" value="1"/>
</dbReference>
<dbReference type="InterPro" id="IPR000182">
    <property type="entry name" value="GNAT_dom"/>
</dbReference>
<dbReference type="Proteomes" id="UP000034491">
    <property type="component" value="Unassembled WGS sequence"/>
</dbReference>
<dbReference type="InterPro" id="IPR050680">
    <property type="entry name" value="YpeA/RimI_acetyltransf"/>
</dbReference>
<organism evidence="7 8">
    <name type="scientific">Kiloniella litopenaei</name>
    <dbReference type="NCBI Taxonomy" id="1549748"/>
    <lineage>
        <taxon>Bacteria</taxon>
        <taxon>Pseudomonadati</taxon>
        <taxon>Pseudomonadota</taxon>
        <taxon>Alphaproteobacteria</taxon>
        <taxon>Rhodospirillales</taxon>
        <taxon>Kiloniellaceae</taxon>
        <taxon>Kiloniella</taxon>
    </lineage>
</organism>
<dbReference type="PANTHER" id="PTHR43420">
    <property type="entry name" value="ACETYLTRANSFERASE"/>
    <property type="match status" value="1"/>
</dbReference>
<dbReference type="GO" id="GO:0008999">
    <property type="term" value="F:protein-N-terminal-alanine acetyltransferase activity"/>
    <property type="evidence" value="ECO:0007669"/>
    <property type="project" value="UniProtKB-EC"/>
</dbReference>
<gene>
    <name evidence="7" type="ORF">WH95_08900</name>
</gene>
<keyword evidence="8" id="KW-1185">Reference proteome</keyword>
<evidence type="ECO:0000259" key="6">
    <source>
        <dbReference type="PROSITE" id="PS51186"/>
    </source>
</evidence>
<dbReference type="CDD" id="cd04301">
    <property type="entry name" value="NAT_SF"/>
    <property type="match status" value="1"/>
</dbReference>
<evidence type="ECO:0000256" key="5">
    <source>
        <dbReference type="RuleBase" id="RU363094"/>
    </source>
</evidence>
<comment type="similarity">
    <text evidence="1 5">Belongs to the acetyltransferase family. RimI subfamily.</text>
</comment>
<dbReference type="Pfam" id="PF00583">
    <property type="entry name" value="Acetyltransf_1"/>
    <property type="match status" value="1"/>
</dbReference>
<dbReference type="AlphaFoldDB" id="A0A0M2RB17"/>
<dbReference type="GO" id="GO:0005737">
    <property type="term" value="C:cytoplasm"/>
    <property type="evidence" value="ECO:0007669"/>
    <property type="project" value="UniProtKB-SubCell"/>
</dbReference>
<comment type="catalytic activity">
    <reaction evidence="5">
        <text>N-terminal L-alanyl-[ribosomal protein bS18] + acetyl-CoA = N-terminal N(alpha)-acetyl-L-alanyl-[ribosomal protein bS18] + CoA + H(+)</text>
        <dbReference type="Rhea" id="RHEA:43756"/>
        <dbReference type="Rhea" id="RHEA-COMP:10676"/>
        <dbReference type="Rhea" id="RHEA-COMP:10677"/>
        <dbReference type="ChEBI" id="CHEBI:15378"/>
        <dbReference type="ChEBI" id="CHEBI:57287"/>
        <dbReference type="ChEBI" id="CHEBI:57288"/>
        <dbReference type="ChEBI" id="CHEBI:64718"/>
        <dbReference type="ChEBI" id="CHEBI:83683"/>
        <dbReference type="EC" id="2.3.1.266"/>
    </reaction>
</comment>